<name>A0A0H2S0M2_9AGAM</name>
<gene>
    <name evidence="3" type="ORF">SCHPADRAFT_513683</name>
</gene>
<dbReference type="GO" id="GO:0034506">
    <property type="term" value="C:chromosome, centromeric core domain"/>
    <property type="evidence" value="ECO:0007669"/>
    <property type="project" value="TreeGrafter"/>
</dbReference>
<dbReference type="AlphaFoldDB" id="A0A0H2S0M2"/>
<dbReference type="EMBL" id="KQ086023">
    <property type="protein sequence ID" value="KLO10556.1"/>
    <property type="molecule type" value="Genomic_DNA"/>
</dbReference>
<feature type="coiled-coil region" evidence="1">
    <location>
        <begin position="244"/>
        <end position="311"/>
    </location>
</feature>
<dbReference type="InParanoid" id="A0A0H2S0M2"/>
<sequence length="530" mass="59421">MRKWRFVWYATCFSSCATPTRSVSSKIGKTMDSSDDELANNDTTTTPFRATKHVAASSTLNPAKQKLKANGRQPAAPVAGPSSSKPSSTASTTQQKTRTATRKKRNPSPVHEIDEDGGEEDNGEGRREPSGAEEEPIMIDVEAMDVETSNEAPARATRATRSKRAPSREPEATAPPPKPTTRPQQQQRGKGKAAARRNFSPNVMEIDSTDNAQGEESDAPVLATARKDKQKANGGTATVSGKEFARLQKENERLRQQVDELTRQRANIANQLEELANLRHTEAESNLEQLQQHYESRIQAQEEAIAELTSSSDLVNALQLRGKTSALHFLSHEAAEKEQLPLRNEIERLKGVIKEKGQDKADSEQRVRQLENTVKTLQSDLQIEIENSKKLANTHTGRAVKSDELKHGWVTKMYEDMTNFLVMSVKEEEVGDITGEPEHVFICVYSTTEMKNRALEFSLRVYKEEDADGERKDKCLYTPRNLEQESQEFIDGLGFLSDTFTFWRSQMEVFHERLKSTMSDMFGTPDEEES</sequence>
<dbReference type="GO" id="GO:0045144">
    <property type="term" value="P:meiotic sister chromatid segregation"/>
    <property type="evidence" value="ECO:0007669"/>
    <property type="project" value="TreeGrafter"/>
</dbReference>
<dbReference type="GO" id="GO:0072686">
    <property type="term" value="C:mitotic spindle"/>
    <property type="evidence" value="ECO:0007669"/>
    <property type="project" value="TreeGrafter"/>
</dbReference>
<evidence type="ECO:0008006" key="5">
    <source>
        <dbReference type="Google" id="ProtNLM"/>
    </source>
</evidence>
<feature type="compositionally biased region" description="Acidic residues" evidence="2">
    <location>
        <begin position="113"/>
        <end position="122"/>
    </location>
</feature>
<dbReference type="PANTHER" id="PTHR28006:SF1">
    <property type="entry name" value="MONOPOLIN COMPLEX SUBUNIT CSM1"/>
    <property type="match status" value="1"/>
</dbReference>
<evidence type="ECO:0000256" key="1">
    <source>
        <dbReference type="SAM" id="Coils"/>
    </source>
</evidence>
<dbReference type="InterPro" id="IPR040349">
    <property type="entry name" value="Csm1/Pcs1"/>
</dbReference>
<proteinExistence type="predicted"/>
<dbReference type="GO" id="GO:0033551">
    <property type="term" value="C:monopolin complex"/>
    <property type="evidence" value="ECO:0007669"/>
    <property type="project" value="InterPro"/>
</dbReference>
<feature type="coiled-coil region" evidence="1">
    <location>
        <begin position="353"/>
        <end position="387"/>
    </location>
</feature>
<dbReference type="GO" id="GO:0051315">
    <property type="term" value="P:attachment of mitotic spindle microtubules to kinetochore"/>
    <property type="evidence" value="ECO:0007669"/>
    <property type="project" value="TreeGrafter"/>
</dbReference>
<dbReference type="OrthoDB" id="3216420at2759"/>
<keyword evidence="4" id="KW-1185">Reference proteome</keyword>
<evidence type="ECO:0000313" key="4">
    <source>
        <dbReference type="Proteomes" id="UP000053477"/>
    </source>
</evidence>
<evidence type="ECO:0000313" key="3">
    <source>
        <dbReference type="EMBL" id="KLO10556.1"/>
    </source>
</evidence>
<dbReference type="Gene3D" id="3.90.1150.80">
    <property type="match status" value="1"/>
</dbReference>
<accession>A0A0H2S0M2</accession>
<reference evidence="3 4" key="1">
    <citation type="submission" date="2015-04" db="EMBL/GenBank/DDBJ databases">
        <title>Complete genome sequence of Schizopora paradoxa KUC8140, a cosmopolitan wood degrader in East Asia.</title>
        <authorList>
            <consortium name="DOE Joint Genome Institute"/>
            <person name="Min B."/>
            <person name="Park H."/>
            <person name="Jang Y."/>
            <person name="Kim J.-J."/>
            <person name="Kim K.H."/>
            <person name="Pangilinan J."/>
            <person name="Lipzen A."/>
            <person name="Riley R."/>
            <person name="Grigoriev I.V."/>
            <person name="Spatafora J.W."/>
            <person name="Choi I.-G."/>
        </authorList>
    </citation>
    <scope>NUCLEOTIDE SEQUENCE [LARGE SCALE GENOMIC DNA]</scope>
    <source>
        <strain evidence="3 4">KUC8140</strain>
    </source>
</reference>
<organism evidence="3 4">
    <name type="scientific">Schizopora paradoxa</name>
    <dbReference type="NCBI Taxonomy" id="27342"/>
    <lineage>
        <taxon>Eukaryota</taxon>
        <taxon>Fungi</taxon>
        <taxon>Dikarya</taxon>
        <taxon>Basidiomycota</taxon>
        <taxon>Agaricomycotina</taxon>
        <taxon>Agaricomycetes</taxon>
        <taxon>Hymenochaetales</taxon>
        <taxon>Schizoporaceae</taxon>
        <taxon>Schizopora</taxon>
    </lineage>
</organism>
<protein>
    <recommendedName>
        <fullName evidence="5">Monopolin complex subunit Csm1/Pcs1 C-terminal domain-containing protein</fullName>
    </recommendedName>
</protein>
<dbReference type="Proteomes" id="UP000053477">
    <property type="component" value="Unassembled WGS sequence"/>
</dbReference>
<dbReference type="InterPro" id="IPR038608">
    <property type="entry name" value="Csm1/Pcs1_C_sf"/>
</dbReference>
<dbReference type="GO" id="GO:0005730">
    <property type="term" value="C:nucleolus"/>
    <property type="evidence" value="ECO:0007669"/>
    <property type="project" value="TreeGrafter"/>
</dbReference>
<dbReference type="GO" id="GO:1990644">
    <property type="term" value="F:microtubule site clamp"/>
    <property type="evidence" value="ECO:0007669"/>
    <property type="project" value="TreeGrafter"/>
</dbReference>
<feature type="compositionally biased region" description="Acidic residues" evidence="2">
    <location>
        <begin position="131"/>
        <end position="145"/>
    </location>
</feature>
<feature type="region of interest" description="Disordered" evidence="2">
    <location>
        <begin position="21"/>
        <end position="218"/>
    </location>
</feature>
<dbReference type="PANTHER" id="PTHR28006">
    <property type="entry name" value="MONOPOLIN COMPLEX SUBUNIT CSM1"/>
    <property type="match status" value="1"/>
</dbReference>
<dbReference type="CDD" id="cd23787">
    <property type="entry name" value="RWD_CSM1"/>
    <property type="match status" value="1"/>
</dbReference>
<evidence type="ECO:0000256" key="2">
    <source>
        <dbReference type="SAM" id="MobiDB-lite"/>
    </source>
</evidence>
<keyword evidence="1" id="KW-0175">Coiled coil</keyword>
<dbReference type="STRING" id="27342.A0A0H2S0M2"/>
<feature type="compositionally biased region" description="Low complexity" evidence="2">
    <location>
        <begin position="81"/>
        <end position="98"/>
    </location>
</feature>